<dbReference type="EMBL" id="QFVT01000001">
    <property type="protein sequence ID" value="PYC49372.1"/>
    <property type="molecule type" value="Genomic_DNA"/>
</dbReference>
<name>A0A2V4N5Z4_9RHOB</name>
<keyword evidence="3" id="KW-1185">Reference proteome</keyword>
<reference evidence="2 3" key="1">
    <citation type="submission" date="2018-05" db="EMBL/GenBank/DDBJ databases">
        <title>Oceanovita maritima gen. nov., sp. nov., a marine bacterium in the family Rhodobacteraceae isolated from surface seawater of Lundu port Xiamen, China.</title>
        <authorList>
            <person name="Hetharua B.H."/>
            <person name="Min D."/>
            <person name="Liao H."/>
            <person name="Tian Y."/>
        </authorList>
    </citation>
    <scope>NUCLEOTIDE SEQUENCE [LARGE SCALE GENOMIC DNA]</scope>
    <source>
        <strain evidence="2 3">FSX-11</strain>
    </source>
</reference>
<evidence type="ECO:0008006" key="4">
    <source>
        <dbReference type="Google" id="ProtNLM"/>
    </source>
</evidence>
<gene>
    <name evidence="2" type="ORF">DI396_00440</name>
</gene>
<feature type="chain" id="PRO_5016043747" description="Lipoprotein" evidence="1">
    <location>
        <begin position="18"/>
        <end position="164"/>
    </location>
</feature>
<evidence type="ECO:0000313" key="2">
    <source>
        <dbReference type="EMBL" id="PYC49372.1"/>
    </source>
</evidence>
<evidence type="ECO:0000256" key="1">
    <source>
        <dbReference type="SAM" id="SignalP"/>
    </source>
</evidence>
<evidence type="ECO:0000313" key="3">
    <source>
        <dbReference type="Proteomes" id="UP000248012"/>
    </source>
</evidence>
<dbReference type="PROSITE" id="PS51257">
    <property type="entry name" value="PROKAR_LIPOPROTEIN"/>
    <property type="match status" value="1"/>
</dbReference>
<organism evidence="2 3">
    <name type="scientific">Litorivita pollutaquae</name>
    <dbReference type="NCBI Taxonomy" id="2200892"/>
    <lineage>
        <taxon>Bacteria</taxon>
        <taxon>Pseudomonadati</taxon>
        <taxon>Pseudomonadota</taxon>
        <taxon>Alphaproteobacteria</taxon>
        <taxon>Rhodobacterales</taxon>
        <taxon>Paracoccaceae</taxon>
        <taxon>Litorivita</taxon>
    </lineage>
</organism>
<dbReference type="Proteomes" id="UP000248012">
    <property type="component" value="Unassembled WGS sequence"/>
</dbReference>
<feature type="signal peptide" evidence="1">
    <location>
        <begin position="1"/>
        <end position="17"/>
    </location>
</feature>
<dbReference type="OrthoDB" id="7724709at2"/>
<dbReference type="AlphaFoldDB" id="A0A2V4N5Z4"/>
<comment type="caution">
    <text evidence="2">The sequence shown here is derived from an EMBL/GenBank/DDBJ whole genome shotgun (WGS) entry which is preliminary data.</text>
</comment>
<accession>A0A2V4N5Z4</accession>
<dbReference type="RefSeq" id="WP_110794209.1">
    <property type="nucleotide sequence ID" value="NZ_KZ826481.1"/>
</dbReference>
<proteinExistence type="predicted"/>
<keyword evidence="1" id="KW-0732">Signal</keyword>
<sequence>MPLRRFFVLLLLPFAAACVETTGGTHDSTQHVGRSWVDSTGMPTLRAHYDRFPTGLALAARAACGDPAETFITHSDLWFECQSLMPPEPTAGLILKYDGTMDDLPKLVISFRFSPTSTGGLTLHQQNYALVPQRGGGAVRIAQPSARIDATMRALIRKSGGTPI</sequence>
<protein>
    <recommendedName>
        <fullName evidence="4">Lipoprotein</fullName>
    </recommendedName>
</protein>